<evidence type="ECO:0000256" key="6">
    <source>
        <dbReference type="HAMAP-Rule" id="MF_00360"/>
    </source>
</evidence>
<proteinExistence type="inferred from homology"/>
<dbReference type="GO" id="GO:1990904">
    <property type="term" value="C:ribonucleoprotein complex"/>
    <property type="evidence" value="ECO:0007669"/>
    <property type="project" value="UniProtKB-KW"/>
</dbReference>
<keyword evidence="6" id="KW-0699">rRNA-binding</keyword>
<evidence type="ECO:0000256" key="5">
    <source>
        <dbReference type="ARBA" id="ARBA00035294"/>
    </source>
</evidence>
<dbReference type="EMBL" id="DSIY01000180">
    <property type="protein sequence ID" value="HEG91260.1"/>
    <property type="molecule type" value="Genomic_DNA"/>
</dbReference>
<protein>
    <recommendedName>
        <fullName evidence="5 6">Small ribosomal subunit protein bS6</fullName>
    </recommendedName>
</protein>
<dbReference type="GO" id="GO:0005840">
    <property type="term" value="C:ribosome"/>
    <property type="evidence" value="ECO:0007669"/>
    <property type="project" value="UniProtKB-KW"/>
</dbReference>
<evidence type="ECO:0000256" key="3">
    <source>
        <dbReference type="ARBA" id="ARBA00023274"/>
    </source>
</evidence>
<keyword evidence="3 6" id="KW-0687">Ribonucleoprotein</keyword>
<dbReference type="Pfam" id="PF01250">
    <property type="entry name" value="Ribosomal_S6"/>
    <property type="match status" value="1"/>
</dbReference>
<accession>A0A831TA21</accession>
<gene>
    <name evidence="6 7" type="primary">rpsF</name>
    <name evidence="7" type="ORF">ENP34_07445</name>
</gene>
<evidence type="ECO:0000256" key="2">
    <source>
        <dbReference type="ARBA" id="ARBA00022980"/>
    </source>
</evidence>
<dbReference type="GO" id="GO:0070181">
    <property type="term" value="F:small ribosomal subunit rRNA binding"/>
    <property type="evidence" value="ECO:0007669"/>
    <property type="project" value="TreeGrafter"/>
</dbReference>
<name>A0A831TA21_9BACT</name>
<sequence>MPRYQPEPRPYELMVLFRPDLAEDGLDAAIERVSSLIQEAGGTVTNIKRDTPWGRRRLAYPIQKFQDAIYVLYHFTCPPAGTRDIERELRLNEQVIRHLMVRLDE</sequence>
<dbReference type="NCBIfam" id="TIGR00166">
    <property type="entry name" value="S6"/>
    <property type="match status" value="1"/>
</dbReference>
<dbReference type="SUPFAM" id="SSF54995">
    <property type="entry name" value="Ribosomal protein S6"/>
    <property type="match status" value="1"/>
</dbReference>
<dbReference type="PANTHER" id="PTHR21011">
    <property type="entry name" value="MITOCHONDRIAL 28S RIBOSOMAL PROTEIN S6"/>
    <property type="match status" value="1"/>
</dbReference>
<comment type="function">
    <text evidence="4 6">Binds together with bS18 to 16S ribosomal RNA.</text>
</comment>
<evidence type="ECO:0000256" key="4">
    <source>
        <dbReference type="ARBA" id="ARBA00035104"/>
    </source>
</evidence>
<comment type="similarity">
    <text evidence="1 6">Belongs to the bacterial ribosomal protein bS6 family.</text>
</comment>
<dbReference type="InterPro" id="IPR035980">
    <property type="entry name" value="Ribosomal_bS6_sf"/>
</dbReference>
<dbReference type="InterPro" id="IPR014717">
    <property type="entry name" value="Transl_elong_EF1B/ribsomal_bS6"/>
</dbReference>
<dbReference type="PANTHER" id="PTHR21011:SF1">
    <property type="entry name" value="SMALL RIBOSOMAL SUBUNIT PROTEIN BS6M"/>
    <property type="match status" value="1"/>
</dbReference>
<dbReference type="Gene3D" id="3.30.70.60">
    <property type="match status" value="1"/>
</dbReference>
<dbReference type="CDD" id="cd00473">
    <property type="entry name" value="bS6"/>
    <property type="match status" value="1"/>
</dbReference>
<organism evidence="7">
    <name type="scientific">Thermorudis peleae</name>
    <dbReference type="NCBI Taxonomy" id="1382356"/>
    <lineage>
        <taxon>Bacteria</taxon>
        <taxon>Pseudomonadati</taxon>
        <taxon>Thermomicrobiota</taxon>
        <taxon>Thermomicrobia</taxon>
        <taxon>Thermomicrobia incertae sedis</taxon>
        <taxon>Thermorudis</taxon>
    </lineage>
</organism>
<dbReference type="InterPro" id="IPR000529">
    <property type="entry name" value="Ribosomal_bS6"/>
</dbReference>
<keyword evidence="6" id="KW-0694">RNA-binding</keyword>
<evidence type="ECO:0000313" key="7">
    <source>
        <dbReference type="EMBL" id="HEG91260.1"/>
    </source>
</evidence>
<comment type="caution">
    <text evidence="7">The sequence shown here is derived from an EMBL/GenBank/DDBJ whole genome shotgun (WGS) entry which is preliminary data.</text>
</comment>
<reference evidence="7" key="1">
    <citation type="journal article" date="2020" name="mSystems">
        <title>Genome- and Community-Level Interaction Insights into Carbon Utilization and Element Cycling Functions of Hydrothermarchaeota in Hydrothermal Sediment.</title>
        <authorList>
            <person name="Zhou Z."/>
            <person name="Liu Y."/>
            <person name="Xu W."/>
            <person name="Pan J."/>
            <person name="Luo Z.H."/>
            <person name="Li M."/>
        </authorList>
    </citation>
    <scope>NUCLEOTIDE SEQUENCE [LARGE SCALE GENOMIC DNA]</scope>
    <source>
        <strain evidence="7">SpSt-210</strain>
    </source>
</reference>
<keyword evidence="2 6" id="KW-0689">Ribosomal protein</keyword>
<dbReference type="AlphaFoldDB" id="A0A831TA21"/>
<evidence type="ECO:0000256" key="1">
    <source>
        <dbReference type="ARBA" id="ARBA00009512"/>
    </source>
</evidence>
<dbReference type="GO" id="GO:0005737">
    <property type="term" value="C:cytoplasm"/>
    <property type="evidence" value="ECO:0007669"/>
    <property type="project" value="UniProtKB-ARBA"/>
</dbReference>
<dbReference type="InterPro" id="IPR020814">
    <property type="entry name" value="Ribosomal_S6_plastid/chlpt"/>
</dbReference>
<dbReference type="GO" id="GO:0003735">
    <property type="term" value="F:structural constituent of ribosome"/>
    <property type="evidence" value="ECO:0007669"/>
    <property type="project" value="InterPro"/>
</dbReference>
<dbReference type="HAMAP" id="MF_00360">
    <property type="entry name" value="Ribosomal_bS6"/>
    <property type="match status" value="1"/>
</dbReference>
<dbReference type="GO" id="GO:0006412">
    <property type="term" value="P:translation"/>
    <property type="evidence" value="ECO:0007669"/>
    <property type="project" value="UniProtKB-UniRule"/>
</dbReference>